<sequence length="283" mass="32379">MAQVDWYLEVQKLIREGESVISIVTSGDIDSVVIHMFALSQYWPRNEDDSFKTPVYILLQKAKPDLYNITEVISRLEKRFGKFTKNIALSLAMGGNDFIPKFHLISHEKWITTILENSHYLQNIAKYENDETTSLITSASIETDIYLDIVKTLYCPANINPTSLDATRVCSKKMAKLVECQLQYLATVWKHDANLPNFLEKGCLVKDSDGNVGYNFGENIKVSDPKEMLELSEDAIKSLMKTAKNRPRSNHGTPTKQRKSKCRPKMSTPRKDKQKKFDDMTED</sequence>
<name>A0A8B6DU93_MYTGA</name>
<comment type="caution">
    <text evidence="2">The sequence shown here is derived from an EMBL/GenBank/DDBJ whole genome shotgun (WGS) entry which is preliminary data.</text>
</comment>
<evidence type="ECO:0000313" key="2">
    <source>
        <dbReference type="EMBL" id="VDI23771.1"/>
    </source>
</evidence>
<keyword evidence="3" id="KW-1185">Reference proteome</keyword>
<proteinExistence type="predicted"/>
<evidence type="ECO:0000256" key="1">
    <source>
        <dbReference type="SAM" id="MobiDB-lite"/>
    </source>
</evidence>
<dbReference type="AlphaFoldDB" id="A0A8B6DU93"/>
<organism evidence="2 3">
    <name type="scientific">Mytilus galloprovincialis</name>
    <name type="common">Mediterranean mussel</name>
    <dbReference type="NCBI Taxonomy" id="29158"/>
    <lineage>
        <taxon>Eukaryota</taxon>
        <taxon>Metazoa</taxon>
        <taxon>Spiralia</taxon>
        <taxon>Lophotrochozoa</taxon>
        <taxon>Mollusca</taxon>
        <taxon>Bivalvia</taxon>
        <taxon>Autobranchia</taxon>
        <taxon>Pteriomorphia</taxon>
        <taxon>Mytilida</taxon>
        <taxon>Mytiloidea</taxon>
        <taxon>Mytilidae</taxon>
        <taxon>Mytilinae</taxon>
        <taxon>Mytilus</taxon>
    </lineage>
</organism>
<dbReference type="OrthoDB" id="6100007at2759"/>
<evidence type="ECO:0000313" key="3">
    <source>
        <dbReference type="Proteomes" id="UP000596742"/>
    </source>
</evidence>
<feature type="compositionally biased region" description="Basic and acidic residues" evidence="1">
    <location>
        <begin position="269"/>
        <end position="283"/>
    </location>
</feature>
<dbReference type="Proteomes" id="UP000596742">
    <property type="component" value="Unassembled WGS sequence"/>
</dbReference>
<feature type="region of interest" description="Disordered" evidence="1">
    <location>
        <begin position="240"/>
        <end position="283"/>
    </location>
</feature>
<reference evidence="2" key="1">
    <citation type="submission" date="2018-11" db="EMBL/GenBank/DDBJ databases">
        <authorList>
            <person name="Alioto T."/>
            <person name="Alioto T."/>
        </authorList>
    </citation>
    <scope>NUCLEOTIDE SEQUENCE</scope>
</reference>
<protein>
    <submittedName>
        <fullName evidence="2">Uncharacterized protein</fullName>
    </submittedName>
</protein>
<dbReference type="EMBL" id="UYJE01003966">
    <property type="protein sequence ID" value="VDI23771.1"/>
    <property type="molecule type" value="Genomic_DNA"/>
</dbReference>
<gene>
    <name evidence="2" type="ORF">MGAL_10B052152</name>
</gene>
<accession>A0A8B6DU93</accession>